<reference evidence="1 2" key="1">
    <citation type="submission" date="2019-01" db="EMBL/GenBank/DDBJ databases">
        <title>Sequencing the genomes of 1000 actinobacteria strains.</title>
        <authorList>
            <person name="Klenk H.-P."/>
        </authorList>
    </citation>
    <scope>NUCLEOTIDE SEQUENCE [LARGE SCALE GENOMIC DNA]</scope>
    <source>
        <strain evidence="1 2">DSM 43925</strain>
    </source>
</reference>
<evidence type="ECO:0000313" key="1">
    <source>
        <dbReference type="EMBL" id="RVX41015.1"/>
    </source>
</evidence>
<protein>
    <submittedName>
        <fullName evidence="1">Uncharacterized protein</fullName>
    </submittedName>
</protein>
<name>A0A438M5C1_9ACTN</name>
<gene>
    <name evidence="1" type="ORF">EDD27_3466</name>
</gene>
<proteinExistence type="predicted"/>
<evidence type="ECO:0000313" key="2">
    <source>
        <dbReference type="Proteomes" id="UP000284824"/>
    </source>
</evidence>
<keyword evidence="2" id="KW-1185">Reference proteome</keyword>
<comment type="caution">
    <text evidence="1">The sequence shown here is derived from an EMBL/GenBank/DDBJ whole genome shotgun (WGS) entry which is preliminary data.</text>
</comment>
<dbReference type="EMBL" id="SAUN01000001">
    <property type="protein sequence ID" value="RVX41015.1"/>
    <property type="molecule type" value="Genomic_DNA"/>
</dbReference>
<accession>A0A438M5C1</accession>
<dbReference type="Proteomes" id="UP000284824">
    <property type="component" value="Unassembled WGS sequence"/>
</dbReference>
<organism evidence="1 2">
    <name type="scientific">Nonomuraea polychroma</name>
    <dbReference type="NCBI Taxonomy" id="46176"/>
    <lineage>
        <taxon>Bacteria</taxon>
        <taxon>Bacillati</taxon>
        <taxon>Actinomycetota</taxon>
        <taxon>Actinomycetes</taxon>
        <taxon>Streptosporangiales</taxon>
        <taxon>Streptosporangiaceae</taxon>
        <taxon>Nonomuraea</taxon>
    </lineage>
</organism>
<dbReference type="AlphaFoldDB" id="A0A438M5C1"/>
<sequence>MATNRFPRGRAEAPHRTMLFGRVLRDVASASSR</sequence>